<name>A0A1G5P3V2_AFIMA</name>
<dbReference type="GO" id="GO:0006355">
    <property type="term" value="P:regulation of DNA-templated transcription"/>
    <property type="evidence" value="ECO:0007669"/>
    <property type="project" value="InterPro"/>
</dbReference>
<dbReference type="AlphaFoldDB" id="A0A1G5P3V2"/>
<gene>
    <name evidence="2" type="ORF">SAMN03080610_03157</name>
</gene>
<organism evidence="2 3">
    <name type="scientific">Afifella marina DSM 2698</name>
    <dbReference type="NCBI Taxonomy" id="1120955"/>
    <lineage>
        <taxon>Bacteria</taxon>
        <taxon>Pseudomonadati</taxon>
        <taxon>Pseudomonadota</taxon>
        <taxon>Alphaproteobacteria</taxon>
        <taxon>Hyphomicrobiales</taxon>
        <taxon>Afifellaceae</taxon>
        <taxon>Afifella</taxon>
    </lineage>
</organism>
<feature type="domain" description="HTH crp-type" evidence="1">
    <location>
        <begin position="154"/>
        <end position="220"/>
    </location>
</feature>
<evidence type="ECO:0000313" key="2">
    <source>
        <dbReference type="EMBL" id="SCZ44233.1"/>
    </source>
</evidence>
<evidence type="ECO:0000313" key="3">
    <source>
        <dbReference type="Proteomes" id="UP000199347"/>
    </source>
</evidence>
<dbReference type="STRING" id="1120955.SAMN03080610_03157"/>
<dbReference type="GO" id="GO:0016301">
    <property type="term" value="F:kinase activity"/>
    <property type="evidence" value="ECO:0007669"/>
    <property type="project" value="UniProtKB-KW"/>
</dbReference>
<dbReference type="SMART" id="SM00419">
    <property type="entry name" value="HTH_CRP"/>
    <property type="match status" value="1"/>
</dbReference>
<keyword evidence="2" id="KW-0418">Kinase</keyword>
<protein>
    <submittedName>
        <fullName evidence="2">cAMP-binding domain of CRP or a regulatory subunit of cAMP-dependent protein kinases</fullName>
    </submittedName>
</protein>
<reference evidence="3" key="1">
    <citation type="submission" date="2016-10" db="EMBL/GenBank/DDBJ databases">
        <authorList>
            <person name="Varghese N."/>
            <person name="Submissions S."/>
        </authorList>
    </citation>
    <scope>NUCLEOTIDE SEQUENCE [LARGE SCALE GENOMIC DNA]</scope>
    <source>
        <strain evidence="3">DSM 2698</strain>
    </source>
</reference>
<dbReference type="InterPro" id="IPR014710">
    <property type="entry name" value="RmlC-like_jellyroll"/>
</dbReference>
<proteinExistence type="predicted"/>
<dbReference type="InterPro" id="IPR036390">
    <property type="entry name" value="WH_DNA-bd_sf"/>
</dbReference>
<keyword evidence="3" id="KW-1185">Reference proteome</keyword>
<dbReference type="Pfam" id="PF13545">
    <property type="entry name" value="HTH_Crp_2"/>
    <property type="match status" value="1"/>
</dbReference>
<keyword evidence="2" id="KW-0808">Transferase</keyword>
<dbReference type="RefSeq" id="WP_092815480.1">
    <property type="nucleotide sequence ID" value="NZ_FMVW01000009.1"/>
</dbReference>
<dbReference type="GO" id="GO:0003677">
    <property type="term" value="F:DNA binding"/>
    <property type="evidence" value="ECO:0007669"/>
    <property type="project" value="InterPro"/>
</dbReference>
<accession>A0A1G5P3V2</accession>
<dbReference type="EMBL" id="FMVW01000009">
    <property type="protein sequence ID" value="SCZ44233.1"/>
    <property type="molecule type" value="Genomic_DNA"/>
</dbReference>
<sequence>MLHNPAREHPAETRPLNNLLRVLKDEDYGLLEPHFQLLHRNSDHVMYNPGDNVDNVYFPCGPALASFLVANEDGEDTETILIGREGAVGGIVSAGRLPAFSRIIVKFEGPFVGLKLTELEAAKQKSRAVRQLFARYADCLVAQMLQSITCNAIHSVDQRAAKWIIATMERTGDHTVPLTHEQLARMLGVGRSYTSRVMQTFKAEGILETQRGSLLVRDHSALHARSCKCNDAVKHHFDAVLKDVYPEPDQDVH</sequence>
<evidence type="ECO:0000259" key="1">
    <source>
        <dbReference type="PROSITE" id="PS51063"/>
    </source>
</evidence>
<dbReference type="PROSITE" id="PS51063">
    <property type="entry name" value="HTH_CRP_2"/>
    <property type="match status" value="1"/>
</dbReference>
<dbReference type="OrthoDB" id="7506088at2"/>
<dbReference type="Gene3D" id="2.60.120.10">
    <property type="entry name" value="Jelly Rolls"/>
    <property type="match status" value="1"/>
</dbReference>
<dbReference type="SUPFAM" id="SSF46785">
    <property type="entry name" value="Winged helix' DNA-binding domain"/>
    <property type="match status" value="1"/>
</dbReference>
<dbReference type="InterPro" id="IPR012318">
    <property type="entry name" value="HTH_CRP"/>
</dbReference>
<dbReference type="Proteomes" id="UP000199347">
    <property type="component" value="Unassembled WGS sequence"/>
</dbReference>